<comment type="subcellular location">
    <subcellularLocation>
        <location evidence="5">Cell membrane</location>
        <topology evidence="5">Multi-pass membrane protein</topology>
    </subcellularLocation>
</comment>
<keyword evidence="1 5" id="KW-1003">Cell membrane</keyword>
<sequence length="921" mass="105692">MKKRSKVLLGTALTVFFMFFLFFDQIITLVTDYQWFNELGYEEVMVKRLMTQVQLAGPIFLVSSLFFYLYFQSLKRGYYKKIQSYHMGLPEKFLNRIILLPSLFLGFILSSSVAGRLWFDFLIFRSSQSFNFTDPIFNKDISFYMFQLPVLRQVLGISTGLIFLLLILTFIFYIIMFIVRRPTLYEVDGRFVVGHEFWKSVFHMALKQLMVVGVVFFIVLTIQYYLRAYNVLYNQGVDRGVIFGASYTDIMVDLKVLRVQMIASGLAAIGLIVAYFRKNVKLAVAGPIALVVISLVGGVIGASVENFLVAPNQRAKQLPFIEDNIAYTRKAYGLENVTTKDFDIKEDHLTAEDIQNNRETIDNIRINDYRPTLEAYNNIQAIRSYYRFNDVDIDRYYINGKYTQVFLSGRELDINRLNPNAQNWINQHLKYTHGYGVTLSPVNKVTSNGLPSLAIKNIPPISDIDIEITRPEIYFGEITNQYIIVKTEEKEFDYPVGNDNAETIYEGEAGISLKGINKLLYSYKQGTIKLLLSGGITADSRIVLNRNILERVEKIAPFIEYDEDPYLVIHEGKLYWMIDGYTLSSDYPYSTPFRKDGVNYIRNSVKVVIDAYNGDVDYYISDATDPIINTYANVFPKLFKPLEEMPEGLKGHIRYPQDLFDLQSRVFAMYHMTNPNVFYNQEDLWYLAKEKYYEEEQTVESQYMIMKLLEESQGEYVLTIPYTPKDLPNLTALLVARNDGEHYGELMVYKLPKERNIYGPAQIESRIDQDTVISQDLSLWGEGGSGVIRGNLLVIPIEDSLLYVEPLYIEASGDNSIPEVKKVIVAYQDQIVMEDTLDLALERIFGGKGDVQVPPEIGDGLGEDLEISESLQEIIQKATDVFEKAKVASQKGDWATYGKYLEELEGLLNKLNNESSSQIEE</sequence>
<keyword evidence="7" id="KW-1185">Reference proteome</keyword>
<dbReference type="PANTHER" id="PTHR39344">
    <property type="entry name" value="UPF0182 PROTEIN SLL1060"/>
    <property type="match status" value="1"/>
</dbReference>
<keyword evidence="4 5" id="KW-0472">Membrane</keyword>
<dbReference type="Proteomes" id="UP001314796">
    <property type="component" value="Unassembled WGS sequence"/>
</dbReference>
<evidence type="ECO:0000256" key="1">
    <source>
        <dbReference type="ARBA" id="ARBA00022475"/>
    </source>
</evidence>
<feature type="transmembrane region" description="Helical" evidence="5">
    <location>
        <begin position="7"/>
        <end position="29"/>
    </location>
</feature>
<keyword evidence="2 5" id="KW-0812">Transmembrane</keyword>
<accession>A0ABS2NPZ6</accession>
<feature type="transmembrane region" description="Helical" evidence="5">
    <location>
        <begin position="154"/>
        <end position="179"/>
    </location>
</feature>
<evidence type="ECO:0000256" key="5">
    <source>
        <dbReference type="HAMAP-Rule" id="MF_01600"/>
    </source>
</evidence>
<feature type="transmembrane region" description="Helical" evidence="5">
    <location>
        <begin position="283"/>
        <end position="304"/>
    </location>
</feature>
<feature type="transmembrane region" description="Helical" evidence="5">
    <location>
        <begin position="209"/>
        <end position="226"/>
    </location>
</feature>
<proteinExistence type="inferred from homology"/>
<evidence type="ECO:0000256" key="3">
    <source>
        <dbReference type="ARBA" id="ARBA00022989"/>
    </source>
</evidence>
<dbReference type="Pfam" id="PF03699">
    <property type="entry name" value="UPF0182"/>
    <property type="match status" value="1"/>
</dbReference>
<feature type="transmembrane region" description="Helical" evidence="5">
    <location>
        <begin position="257"/>
        <end position="276"/>
    </location>
</feature>
<feature type="transmembrane region" description="Helical" evidence="5">
    <location>
        <begin position="97"/>
        <end position="119"/>
    </location>
</feature>
<evidence type="ECO:0000256" key="2">
    <source>
        <dbReference type="ARBA" id="ARBA00022692"/>
    </source>
</evidence>
<dbReference type="RefSeq" id="WP_204401130.1">
    <property type="nucleotide sequence ID" value="NZ_JAFBEE010000006.1"/>
</dbReference>
<organism evidence="6 7">
    <name type="scientific">Alkaliphilus hydrothermalis</name>
    <dbReference type="NCBI Taxonomy" id="1482730"/>
    <lineage>
        <taxon>Bacteria</taxon>
        <taxon>Bacillati</taxon>
        <taxon>Bacillota</taxon>
        <taxon>Clostridia</taxon>
        <taxon>Peptostreptococcales</taxon>
        <taxon>Natronincolaceae</taxon>
        <taxon>Alkaliphilus</taxon>
    </lineage>
</organism>
<dbReference type="InterPro" id="IPR005372">
    <property type="entry name" value="UPF0182"/>
</dbReference>
<evidence type="ECO:0000313" key="6">
    <source>
        <dbReference type="EMBL" id="MBM7614679.1"/>
    </source>
</evidence>
<gene>
    <name evidence="6" type="ORF">JOC73_001193</name>
</gene>
<reference evidence="6 7" key="1">
    <citation type="submission" date="2021-01" db="EMBL/GenBank/DDBJ databases">
        <title>Genomic Encyclopedia of Type Strains, Phase IV (KMG-IV): sequencing the most valuable type-strain genomes for metagenomic binning, comparative biology and taxonomic classification.</title>
        <authorList>
            <person name="Goeker M."/>
        </authorList>
    </citation>
    <scope>NUCLEOTIDE SEQUENCE [LARGE SCALE GENOMIC DNA]</scope>
    <source>
        <strain evidence="6 7">DSM 25890</strain>
    </source>
</reference>
<comment type="caution">
    <text evidence="6">The sequence shown here is derived from an EMBL/GenBank/DDBJ whole genome shotgun (WGS) entry which is preliminary data.</text>
</comment>
<evidence type="ECO:0000256" key="4">
    <source>
        <dbReference type="ARBA" id="ARBA00023136"/>
    </source>
</evidence>
<feature type="transmembrane region" description="Helical" evidence="5">
    <location>
        <begin position="49"/>
        <end position="71"/>
    </location>
</feature>
<protein>
    <recommendedName>
        <fullName evidence="5">UPF0182 protein JOC73_001193</fullName>
    </recommendedName>
</protein>
<dbReference type="PANTHER" id="PTHR39344:SF1">
    <property type="entry name" value="UPF0182 PROTEIN SLL1060"/>
    <property type="match status" value="1"/>
</dbReference>
<comment type="similarity">
    <text evidence="5">Belongs to the UPF0182 family.</text>
</comment>
<dbReference type="EMBL" id="JAFBEE010000006">
    <property type="protein sequence ID" value="MBM7614679.1"/>
    <property type="molecule type" value="Genomic_DNA"/>
</dbReference>
<evidence type="ECO:0000313" key="7">
    <source>
        <dbReference type="Proteomes" id="UP001314796"/>
    </source>
</evidence>
<name>A0ABS2NPZ6_9FIRM</name>
<keyword evidence="3 5" id="KW-1133">Transmembrane helix</keyword>
<dbReference type="HAMAP" id="MF_01600">
    <property type="entry name" value="UPF0182"/>
    <property type="match status" value="1"/>
</dbReference>